<dbReference type="EMBL" id="FNCQ01000006">
    <property type="protein sequence ID" value="SDG62696.1"/>
    <property type="molecule type" value="Genomic_DNA"/>
</dbReference>
<organism evidence="1 2">
    <name type="scientific">Prevotella communis</name>
    <dbReference type="NCBI Taxonomy" id="2913614"/>
    <lineage>
        <taxon>Bacteria</taxon>
        <taxon>Pseudomonadati</taxon>
        <taxon>Bacteroidota</taxon>
        <taxon>Bacteroidia</taxon>
        <taxon>Bacteroidales</taxon>
        <taxon>Prevotellaceae</taxon>
        <taxon>Prevotella</taxon>
    </lineage>
</organism>
<gene>
    <name evidence="1" type="ORF">SAMN04487901_106108</name>
</gene>
<dbReference type="Proteomes" id="UP000198779">
    <property type="component" value="Unassembled WGS sequence"/>
</dbReference>
<dbReference type="InterPro" id="IPR003737">
    <property type="entry name" value="GlcNAc_PI_deacetylase-related"/>
</dbReference>
<evidence type="ECO:0000313" key="1">
    <source>
        <dbReference type="EMBL" id="SDG62696.1"/>
    </source>
</evidence>
<dbReference type="RefSeq" id="WP_091816696.1">
    <property type="nucleotide sequence ID" value="NZ_FNCQ01000006.1"/>
</dbReference>
<dbReference type="Gene3D" id="3.40.50.10320">
    <property type="entry name" value="LmbE-like"/>
    <property type="match status" value="1"/>
</dbReference>
<dbReference type="Pfam" id="PF02585">
    <property type="entry name" value="PIG-L"/>
    <property type="match status" value="1"/>
</dbReference>
<proteinExistence type="predicted"/>
<reference evidence="2" key="1">
    <citation type="submission" date="2016-10" db="EMBL/GenBank/DDBJ databases">
        <authorList>
            <person name="Varghese N."/>
            <person name="Submissions S."/>
        </authorList>
    </citation>
    <scope>NUCLEOTIDE SEQUENCE [LARGE SCALE GENOMIC DNA]</scope>
    <source>
        <strain evidence="2">BP1-148</strain>
    </source>
</reference>
<evidence type="ECO:0000313" key="2">
    <source>
        <dbReference type="Proteomes" id="UP000198779"/>
    </source>
</evidence>
<dbReference type="SUPFAM" id="SSF102588">
    <property type="entry name" value="LmbE-like"/>
    <property type="match status" value="1"/>
</dbReference>
<name>A0A1G7VSA0_9BACT</name>
<keyword evidence="2" id="KW-1185">Reference proteome</keyword>
<dbReference type="PANTHER" id="PTHR12993:SF11">
    <property type="entry name" value="N-ACETYLGLUCOSAMINYL-PHOSPHATIDYLINOSITOL DE-N-ACETYLASE"/>
    <property type="match status" value="1"/>
</dbReference>
<accession>A0A1G7VSA0</accession>
<dbReference type="PANTHER" id="PTHR12993">
    <property type="entry name" value="N-ACETYLGLUCOSAMINYL-PHOSPHATIDYLINOSITOL DE-N-ACETYLASE-RELATED"/>
    <property type="match status" value="1"/>
</dbReference>
<dbReference type="GO" id="GO:0016811">
    <property type="term" value="F:hydrolase activity, acting on carbon-nitrogen (but not peptide) bonds, in linear amides"/>
    <property type="evidence" value="ECO:0007669"/>
    <property type="project" value="TreeGrafter"/>
</dbReference>
<sequence>MNRVLVIAAHPDDEVLGMGGTIAKLVKNGCVVDVMIVTDGSSSQYRDSNHLTEIIEAKKKETRNCADILGVRNIYYGELPDMKLDATPHISINQAIEDVIEKVQPDTVFTHFWGDVNCDHQNVYKSTLVSVRPVMGQVVKELYCYRVPSSTEWTPNKADTMFMPNYFVDIEQFAEQKYKAFACYTTELRDYPHPRSVQYLRETDKAAGLKVGLLAAEEFMLLRKLD</sequence>
<dbReference type="STRING" id="645274.SAMN04487901_106108"/>
<dbReference type="InterPro" id="IPR024078">
    <property type="entry name" value="LmbE-like_dom_sf"/>
</dbReference>
<protein>
    <submittedName>
        <fullName evidence="1">N-acetylglucosaminyl deacetylase, LmbE family</fullName>
    </submittedName>
</protein>
<dbReference type="AlphaFoldDB" id="A0A1G7VSA0"/>